<evidence type="ECO:0000313" key="2">
    <source>
        <dbReference type="EMBL" id="HIU50760.1"/>
    </source>
</evidence>
<dbReference type="EMBL" id="DVNG01000106">
    <property type="protein sequence ID" value="HIU50760.1"/>
    <property type="molecule type" value="Genomic_DNA"/>
</dbReference>
<gene>
    <name evidence="2" type="ORF">IAD22_07085</name>
</gene>
<protein>
    <submittedName>
        <fullName evidence="2">Uncharacterized protein</fullName>
    </submittedName>
</protein>
<dbReference type="AlphaFoldDB" id="A0A9D1LZA5"/>
<reference evidence="2" key="2">
    <citation type="journal article" date="2021" name="PeerJ">
        <title>Extensive microbial diversity within the chicken gut microbiome revealed by metagenomics and culture.</title>
        <authorList>
            <person name="Gilroy R."/>
            <person name="Ravi A."/>
            <person name="Getino M."/>
            <person name="Pursley I."/>
            <person name="Horton D.L."/>
            <person name="Alikhan N.F."/>
            <person name="Baker D."/>
            <person name="Gharbi K."/>
            <person name="Hall N."/>
            <person name="Watson M."/>
            <person name="Adriaenssens E.M."/>
            <person name="Foster-Nyarko E."/>
            <person name="Jarju S."/>
            <person name="Secka A."/>
            <person name="Antonio M."/>
            <person name="Oren A."/>
            <person name="Chaudhuri R.R."/>
            <person name="La Ragione R."/>
            <person name="Hildebrand F."/>
            <person name="Pallen M.J."/>
        </authorList>
    </citation>
    <scope>NUCLEOTIDE SEQUENCE</scope>
    <source>
        <strain evidence="2">ChiGjej1B1-1684</strain>
    </source>
</reference>
<keyword evidence="1" id="KW-0472">Membrane</keyword>
<evidence type="ECO:0000313" key="3">
    <source>
        <dbReference type="Proteomes" id="UP000824118"/>
    </source>
</evidence>
<dbReference type="Proteomes" id="UP000824118">
    <property type="component" value="Unassembled WGS sequence"/>
</dbReference>
<feature type="transmembrane region" description="Helical" evidence="1">
    <location>
        <begin position="62"/>
        <end position="83"/>
    </location>
</feature>
<keyword evidence="1" id="KW-1133">Transmembrane helix</keyword>
<organism evidence="2 3">
    <name type="scientific">Candidatus Limousia pullorum</name>
    <dbReference type="NCBI Taxonomy" id="2840860"/>
    <lineage>
        <taxon>Bacteria</taxon>
        <taxon>Bacillati</taxon>
        <taxon>Bacillota</taxon>
        <taxon>Clostridia</taxon>
        <taxon>Eubacteriales</taxon>
        <taxon>Oscillospiraceae</taxon>
        <taxon>Oscillospiraceae incertae sedis</taxon>
        <taxon>Candidatus Limousia</taxon>
    </lineage>
</organism>
<proteinExistence type="predicted"/>
<evidence type="ECO:0000256" key="1">
    <source>
        <dbReference type="SAM" id="Phobius"/>
    </source>
</evidence>
<reference evidence="2" key="1">
    <citation type="submission" date="2020-10" db="EMBL/GenBank/DDBJ databases">
        <authorList>
            <person name="Gilroy R."/>
        </authorList>
    </citation>
    <scope>NUCLEOTIDE SEQUENCE</scope>
    <source>
        <strain evidence="2">ChiGjej1B1-1684</strain>
    </source>
</reference>
<keyword evidence="1" id="KW-0812">Transmembrane</keyword>
<sequence length="101" mass="11999">MKEFNNRNKKDNNKKYWYFPFFSAKFPTQKVKASVGNIWWSLSVIAVVFVWCFHAVKEQNWLFLVLGICGGAAAEFFLIRDFVRTRKSEKEDKNPDKKEIK</sequence>
<feature type="transmembrane region" description="Helical" evidence="1">
    <location>
        <begin position="38"/>
        <end position="56"/>
    </location>
</feature>
<name>A0A9D1LZA5_9FIRM</name>
<accession>A0A9D1LZA5</accession>
<comment type="caution">
    <text evidence="2">The sequence shown here is derived from an EMBL/GenBank/DDBJ whole genome shotgun (WGS) entry which is preliminary data.</text>
</comment>